<dbReference type="InterPro" id="IPR041616">
    <property type="entry name" value="PheRS_beta_core"/>
</dbReference>
<proteinExistence type="inferred from homology"/>
<dbReference type="Gene3D" id="3.30.930.10">
    <property type="entry name" value="Bira Bifunctional Protein, Domain 2"/>
    <property type="match status" value="1"/>
</dbReference>
<organism evidence="20">
    <name type="scientific">Mesotoga infera</name>
    <dbReference type="NCBI Taxonomy" id="1236046"/>
    <lineage>
        <taxon>Bacteria</taxon>
        <taxon>Thermotogati</taxon>
        <taxon>Thermotogota</taxon>
        <taxon>Thermotogae</taxon>
        <taxon>Kosmotogales</taxon>
        <taxon>Kosmotogaceae</taxon>
        <taxon>Mesotoga</taxon>
    </lineage>
</organism>
<name>A0A7C1H494_9BACT</name>
<comment type="cofactor">
    <cofactor evidence="15">
        <name>Mg(2+)</name>
        <dbReference type="ChEBI" id="CHEBI:18420"/>
    </cofactor>
    <text evidence="15">Binds 2 magnesium ions per tetramer.</text>
</comment>
<dbReference type="SMART" id="SM00896">
    <property type="entry name" value="FDX-ACB"/>
    <property type="match status" value="1"/>
</dbReference>
<reference evidence="20" key="1">
    <citation type="journal article" date="2020" name="mSystems">
        <title>Genome- and Community-Level Interaction Insights into Carbon Utilization and Element Cycling Functions of Hydrothermarchaeota in Hydrothermal Sediment.</title>
        <authorList>
            <person name="Zhou Z."/>
            <person name="Liu Y."/>
            <person name="Xu W."/>
            <person name="Pan J."/>
            <person name="Luo Z.H."/>
            <person name="Li M."/>
        </authorList>
    </citation>
    <scope>NUCLEOTIDE SEQUENCE [LARGE SCALE GENOMIC DNA]</scope>
    <source>
        <strain evidence="20">SpSt-1179</strain>
    </source>
</reference>
<keyword evidence="12 15" id="KW-0648">Protein biosynthesis</keyword>
<evidence type="ECO:0000256" key="14">
    <source>
        <dbReference type="ARBA" id="ARBA00049255"/>
    </source>
</evidence>
<evidence type="ECO:0000259" key="17">
    <source>
        <dbReference type="PROSITE" id="PS50886"/>
    </source>
</evidence>
<dbReference type="InterPro" id="IPR045864">
    <property type="entry name" value="aa-tRNA-synth_II/BPL/LPL"/>
</dbReference>
<evidence type="ECO:0000256" key="2">
    <source>
        <dbReference type="ARBA" id="ARBA00008653"/>
    </source>
</evidence>
<dbReference type="EC" id="6.1.1.20" evidence="15"/>
<dbReference type="SMART" id="SM00873">
    <property type="entry name" value="B3_4"/>
    <property type="match status" value="1"/>
</dbReference>
<dbReference type="GO" id="GO:0005524">
    <property type="term" value="F:ATP binding"/>
    <property type="evidence" value="ECO:0007669"/>
    <property type="project" value="UniProtKB-UniRule"/>
</dbReference>
<dbReference type="FunFam" id="3.50.40.10:FF:000001">
    <property type="entry name" value="Phenylalanine--tRNA ligase beta subunit"/>
    <property type="match status" value="1"/>
</dbReference>
<dbReference type="PROSITE" id="PS51483">
    <property type="entry name" value="B5"/>
    <property type="match status" value="1"/>
</dbReference>
<dbReference type="HAMAP" id="MF_00283">
    <property type="entry name" value="Phe_tRNA_synth_beta1"/>
    <property type="match status" value="1"/>
</dbReference>
<sequence length="789" mass="87633">MKLYLEWLDEFIDITDKTPEELSNSLSLSGTEVAGIEYPWEYVQGAVVGRIQSTRPHPESERLLITEVDTGSREVTIVTADMTVKSGEMVAVLPEGSALSDEKIEKKEFLGVDSEGMFLSLEELRLEDKSLEIMRLKEGRPGESVVELLGLDSAVIEVELTANRGDCLSTVGMARELGAIYEREITKPSVSESIESGEDPVLKVVLKDRGCIRYTALLMNDVNICDSPLWMKKRLVAAGLRPINNVVDITNYVMLETGHPIHAFDVERIGSTEIVVREAKDGEKLELLDGKIVELDSSDMLITNGETPLALAGVMGGEDSGIYLTTKSVLLEVAVFDPVRIRKTARKLGISTDSSYRFERGIDYEDSLYVMKRLADLMKQLAGASIGSKIVDAGGVIKAEPIYLRESFITERLGGAVPTEKTTSILKNLGFSPEKTDKGWKVTPPPFRAYDTKQEIDLVEEIGRIYGYENIENELPRILPISGGVPESLKRQKRLKDLMVAYGFDEIVTYSFINPEEISRIDNSVDHVDLANPLSMDMAVMRPSLIYNLLSATSYNYRRQNRDIKLFEVASVFDPKKEQGETIALGFVSTGRENPLDYSDKRAIDFFTFKGIVDEFFSLYGLAPSFSSFSAPWLEKGKAVSVEIAGLKVGFFGAVDISIADSLYEIKSGEVYIAELNLSLVESMMKKFAGAKKISPFPRVFRDLSFLVPHSVKYGDLESLIAKTLEGTAFGEIRVSDLYKGKGIEPGYKSITVTLAFETFDKTLTDEEINYLVDLVLRETEKIGVKLRG</sequence>
<dbReference type="GO" id="GO:0009328">
    <property type="term" value="C:phenylalanine-tRNA ligase complex"/>
    <property type="evidence" value="ECO:0007669"/>
    <property type="project" value="TreeGrafter"/>
</dbReference>
<comment type="catalytic activity">
    <reaction evidence="14 15">
        <text>tRNA(Phe) + L-phenylalanine + ATP = L-phenylalanyl-tRNA(Phe) + AMP + diphosphate + H(+)</text>
        <dbReference type="Rhea" id="RHEA:19413"/>
        <dbReference type="Rhea" id="RHEA-COMP:9668"/>
        <dbReference type="Rhea" id="RHEA-COMP:9699"/>
        <dbReference type="ChEBI" id="CHEBI:15378"/>
        <dbReference type="ChEBI" id="CHEBI:30616"/>
        <dbReference type="ChEBI" id="CHEBI:33019"/>
        <dbReference type="ChEBI" id="CHEBI:58095"/>
        <dbReference type="ChEBI" id="CHEBI:78442"/>
        <dbReference type="ChEBI" id="CHEBI:78531"/>
        <dbReference type="ChEBI" id="CHEBI:456215"/>
        <dbReference type="EC" id="6.1.1.20"/>
    </reaction>
</comment>
<dbReference type="InterPro" id="IPR012340">
    <property type="entry name" value="NA-bd_OB-fold"/>
</dbReference>
<dbReference type="InterPro" id="IPR004532">
    <property type="entry name" value="Phe-tRNA-ligase_IIc_bsu_bact"/>
</dbReference>
<evidence type="ECO:0000259" key="18">
    <source>
        <dbReference type="PROSITE" id="PS51447"/>
    </source>
</evidence>
<dbReference type="CDD" id="cd00769">
    <property type="entry name" value="PheRS_beta_core"/>
    <property type="match status" value="1"/>
</dbReference>
<dbReference type="PANTHER" id="PTHR10947:SF0">
    <property type="entry name" value="PHENYLALANINE--TRNA LIGASE BETA SUBUNIT"/>
    <property type="match status" value="1"/>
</dbReference>
<feature type="binding site" evidence="15">
    <location>
        <position position="451"/>
    </location>
    <ligand>
        <name>Mg(2+)</name>
        <dbReference type="ChEBI" id="CHEBI:18420"/>
        <note>shared with alpha subunit</note>
    </ligand>
</feature>
<dbReference type="Gene3D" id="3.30.56.10">
    <property type="match status" value="2"/>
</dbReference>
<keyword evidence="8 15" id="KW-0547">Nucleotide-binding</keyword>
<keyword evidence="10 15" id="KW-0460">Magnesium</keyword>
<dbReference type="InterPro" id="IPR005121">
    <property type="entry name" value="Fdx_antiC-bd"/>
</dbReference>
<evidence type="ECO:0000256" key="15">
    <source>
        <dbReference type="HAMAP-Rule" id="MF_00283"/>
    </source>
</evidence>
<dbReference type="NCBIfam" id="TIGR00472">
    <property type="entry name" value="pheT_bact"/>
    <property type="match status" value="1"/>
</dbReference>
<dbReference type="InterPro" id="IPR005146">
    <property type="entry name" value="B3/B4_tRNA-bd"/>
</dbReference>
<dbReference type="Pfam" id="PF03147">
    <property type="entry name" value="FDX-ACB"/>
    <property type="match status" value="1"/>
</dbReference>
<evidence type="ECO:0000259" key="19">
    <source>
        <dbReference type="PROSITE" id="PS51483"/>
    </source>
</evidence>
<dbReference type="EMBL" id="DSBT01000234">
    <property type="protein sequence ID" value="HDP78125.1"/>
    <property type="molecule type" value="Genomic_DNA"/>
</dbReference>
<dbReference type="InterPro" id="IPR005147">
    <property type="entry name" value="tRNA_synthase_B5-dom"/>
</dbReference>
<dbReference type="SUPFAM" id="SSF55681">
    <property type="entry name" value="Class II aaRS and biotin synthetases"/>
    <property type="match status" value="1"/>
</dbReference>
<comment type="similarity">
    <text evidence="2 15">Belongs to the phenylalanyl-tRNA synthetase beta subunit family. Type 1 subfamily.</text>
</comment>
<dbReference type="SUPFAM" id="SSF50249">
    <property type="entry name" value="Nucleic acid-binding proteins"/>
    <property type="match status" value="1"/>
</dbReference>
<evidence type="ECO:0000256" key="9">
    <source>
        <dbReference type="ARBA" id="ARBA00022840"/>
    </source>
</evidence>
<dbReference type="SUPFAM" id="SSF56037">
    <property type="entry name" value="PheT/TilS domain"/>
    <property type="match status" value="1"/>
</dbReference>
<evidence type="ECO:0000256" key="7">
    <source>
        <dbReference type="ARBA" id="ARBA00022723"/>
    </source>
</evidence>
<dbReference type="SUPFAM" id="SSF54991">
    <property type="entry name" value="Anticodon-binding domain of PheRS"/>
    <property type="match status" value="1"/>
</dbReference>
<dbReference type="InterPro" id="IPR020825">
    <property type="entry name" value="Phe-tRNA_synthase-like_B3/B4"/>
</dbReference>
<dbReference type="Pfam" id="PF03483">
    <property type="entry name" value="B3_4"/>
    <property type="match status" value="1"/>
</dbReference>
<dbReference type="Gene3D" id="2.40.50.140">
    <property type="entry name" value="Nucleic acid-binding proteins"/>
    <property type="match status" value="1"/>
</dbReference>
<dbReference type="InterPro" id="IPR036690">
    <property type="entry name" value="Fdx_antiC-bd_sf"/>
</dbReference>
<evidence type="ECO:0000256" key="4">
    <source>
        <dbReference type="ARBA" id="ARBA00022490"/>
    </source>
</evidence>
<evidence type="ECO:0000256" key="3">
    <source>
        <dbReference type="ARBA" id="ARBA00011209"/>
    </source>
</evidence>
<comment type="subunit">
    <text evidence="3 15">Tetramer of two alpha and two beta subunits.</text>
</comment>
<keyword evidence="9 15" id="KW-0067">ATP-binding</keyword>
<dbReference type="Pfam" id="PF17759">
    <property type="entry name" value="tRNA_synthFbeta"/>
    <property type="match status" value="1"/>
</dbReference>
<feature type="domain" description="TRNA-binding" evidence="17">
    <location>
        <begin position="40"/>
        <end position="146"/>
    </location>
</feature>
<comment type="subcellular location">
    <subcellularLocation>
        <location evidence="1 15">Cytoplasm</location>
    </subcellularLocation>
</comment>
<dbReference type="InterPro" id="IPR002547">
    <property type="entry name" value="tRNA-bd_dom"/>
</dbReference>
<evidence type="ECO:0000256" key="8">
    <source>
        <dbReference type="ARBA" id="ARBA00022741"/>
    </source>
</evidence>
<dbReference type="Gene3D" id="3.50.40.10">
    <property type="entry name" value="Phenylalanyl-trna Synthetase, Chain B, domain 3"/>
    <property type="match status" value="1"/>
</dbReference>
<feature type="binding site" evidence="15">
    <location>
        <position position="461"/>
    </location>
    <ligand>
        <name>Mg(2+)</name>
        <dbReference type="ChEBI" id="CHEBI:18420"/>
        <note>shared with alpha subunit</note>
    </ligand>
</feature>
<dbReference type="GO" id="GO:0004826">
    <property type="term" value="F:phenylalanine-tRNA ligase activity"/>
    <property type="evidence" value="ECO:0007669"/>
    <property type="project" value="UniProtKB-UniRule"/>
</dbReference>
<keyword evidence="11 16" id="KW-0694">RNA-binding</keyword>
<dbReference type="Pfam" id="PF01588">
    <property type="entry name" value="tRNA_bind"/>
    <property type="match status" value="1"/>
</dbReference>
<dbReference type="AlphaFoldDB" id="A0A7C1H494"/>
<dbReference type="PROSITE" id="PS50886">
    <property type="entry name" value="TRBD"/>
    <property type="match status" value="1"/>
</dbReference>
<evidence type="ECO:0000256" key="13">
    <source>
        <dbReference type="ARBA" id="ARBA00023146"/>
    </source>
</evidence>
<accession>A0A7C1H494</accession>
<feature type="binding site" evidence="15">
    <location>
        <position position="460"/>
    </location>
    <ligand>
        <name>Mg(2+)</name>
        <dbReference type="ChEBI" id="CHEBI:18420"/>
        <note>shared with alpha subunit</note>
    </ligand>
</feature>
<comment type="caution">
    <text evidence="20">The sequence shown here is derived from an EMBL/GenBank/DDBJ whole genome shotgun (WGS) entry which is preliminary data.</text>
</comment>
<evidence type="ECO:0000256" key="16">
    <source>
        <dbReference type="PROSITE-ProRule" id="PRU00209"/>
    </source>
</evidence>
<dbReference type="Gene3D" id="3.30.70.380">
    <property type="entry name" value="Ferrodoxin-fold anticodon-binding domain"/>
    <property type="match status" value="1"/>
</dbReference>
<dbReference type="Pfam" id="PF03484">
    <property type="entry name" value="B5"/>
    <property type="match status" value="1"/>
</dbReference>
<evidence type="ECO:0000256" key="12">
    <source>
        <dbReference type="ARBA" id="ARBA00022917"/>
    </source>
</evidence>
<dbReference type="SMART" id="SM00874">
    <property type="entry name" value="B5"/>
    <property type="match status" value="1"/>
</dbReference>
<keyword evidence="7 15" id="KW-0479">Metal-binding</keyword>
<evidence type="ECO:0000313" key="20">
    <source>
        <dbReference type="EMBL" id="HDP78125.1"/>
    </source>
</evidence>
<gene>
    <name evidence="15" type="primary">pheT</name>
    <name evidence="20" type="ORF">ENN47_08075</name>
</gene>
<dbReference type="GO" id="GO:0000287">
    <property type="term" value="F:magnesium ion binding"/>
    <property type="evidence" value="ECO:0007669"/>
    <property type="project" value="UniProtKB-UniRule"/>
</dbReference>
<keyword evidence="13 15" id="KW-0030">Aminoacyl-tRNA synthetase</keyword>
<evidence type="ECO:0000256" key="11">
    <source>
        <dbReference type="ARBA" id="ARBA00022884"/>
    </source>
</evidence>
<evidence type="ECO:0000256" key="1">
    <source>
        <dbReference type="ARBA" id="ARBA00004496"/>
    </source>
</evidence>
<dbReference type="InterPro" id="IPR009061">
    <property type="entry name" value="DNA-bd_dom_put_sf"/>
</dbReference>
<keyword evidence="4 15" id="KW-0963">Cytoplasm</keyword>
<evidence type="ECO:0000256" key="10">
    <source>
        <dbReference type="ARBA" id="ARBA00022842"/>
    </source>
</evidence>
<keyword evidence="6 15" id="KW-0436">Ligase</keyword>
<dbReference type="PROSITE" id="PS51447">
    <property type="entry name" value="FDX_ACB"/>
    <property type="match status" value="1"/>
</dbReference>
<feature type="binding site" evidence="15">
    <location>
        <position position="457"/>
    </location>
    <ligand>
        <name>Mg(2+)</name>
        <dbReference type="ChEBI" id="CHEBI:18420"/>
        <note>shared with alpha subunit</note>
    </ligand>
</feature>
<feature type="domain" description="FDX-ACB" evidence="18">
    <location>
        <begin position="695"/>
        <end position="788"/>
    </location>
</feature>
<dbReference type="GO" id="GO:0000049">
    <property type="term" value="F:tRNA binding"/>
    <property type="evidence" value="ECO:0007669"/>
    <property type="project" value="UniProtKB-UniRule"/>
</dbReference>
<dbReference type="SUPFAM" id="SSF46955">
    <property type="entry name" value="Putative DNA-binding domain"/>
    <property type="match status" value="1"/>
</dbReference>
<evidence type="ECO:0000256" key="6">
    <source>
        <dbReference type="ARBA" id="ARBA00022598"/>
    </source>
</evidence>
<keyword evidence="5 16" id="KW-0820">tRNA-binding</keyword>
<dbReference type="InterPro" id="IPR045060">
    <property type="entry name" value="Phe-tRNA-ligase_IIc_bsu"/>
</dbReference>
<dbReference type="Proteomes" id="UP000886198">
    <property type="component" value="Unassembled WGS sequence"/>
</dbReference>
<feature type="domain" description="B5" evidence="19">
    <location>
        <begin position="397"/>
        <end position="473"/>
    </location>
</feature>
<evidence type="ECO:0000256" key="5">
    <source>
        <dbReference type="ARBA" id="ARBA00022555"/>
    </source>
</evidence>
<dbReference type="GO" id="GO:0006432">
    <property type="term" value="P:phenylalanyl-tRNA aminoacylation"/>
    <property type="evidence" value="ECO:0007669"/>
    <property type="project" value="UniProtKB-UniRule"/>
</dbReference>
<dbReference type="PANTHER" id="PTHR10947">
    <property type="entry name" value="PHENYLALANYL-TRNA SYNTHETASE BETA CHAIN AND LEUCINE-RICH REPEAT-CONTAINING PROTEIN 47"/>
    <property type="match status" value="1"/>
</dbReference>
<protein>
    <recommendedName>
        <fullName evidence="15">Phenylalanine--tRNA ligase beta subunit</fullName>
        <ecNumber evidence="15">6.1.1.20</ecNumber>
    </recommendedName>
    <alternativeName>
        <fullName evidence="15">Phenylalanyl-tRNA synthetase beta subunit</fullName>
        <shortName evidence="15">PheRS</shortName>
    </alternativeName>
</protein>